<dbReference type="Gene3D" id="2.40.10.170">
    <property type="match status" value="1"/>
</dbReference>
<dbReference type="InterPro" id="IPR003711">
    <property type="entry name" value="CarD-like/TRCF_RID"/>
</dbReference>
<proteinExistence type="predicted"/>
<evidence type="ECO:0000313" key="2">
    <source>
        <dbReference type="EMBL" id="EKC46178.1"/>
    </source>
</evidence>
<protein>
    <submittedName>
        <fullName evidence="2">CarD family transcriptional regulator</fullName>
    </submittedName>
</protein>
<reference evidence="2" key="1">
    <citation type="journal article" date="2013" name="Environ. Microbiol.">
        <title>Microbiota from the distal guts of lean and obese adolescents exhibit partial functional redundancy besides clear differences in community structure.</title>
        <authorList>
            <person name="Ferrer M."/>
            <person name="Ruiz A."/>
            <person name="Lanza F."/>
            <person name="Haange S.B."/>
            <person name="Oberbach A."/>
            <person name="Till H."/>
            <person name="Bargiela R."/>
            <person name="Campoy C."/>
            <person name="Segura M.T."/>
            <person name="Richter M."/>
            <person name="von Bergen M."/>
            <person name="Seifert J."/>
            <person name="Suarez A."/>
        </authorList>
    </citation>
    <scope>NUCLEOTIDE SEQUENCE</scope>
</reference>
<name>K1RL96_9ZZZZ</name>
<dbReference type="EMBL" id="AJWY01013713">
    <property type="protein sequence ID" value="EKC46178.1"/>
    <property type="molecule type" value="Genomic_DNA"/>
</dbReference>
<dbReference type="AlphaFoldDB" id="K1RL96"/>
<dbReference type="InterPro" id="IPR042215">
    <property type="entry name" value="CarD-like_C"/>
</dbReference>
<organism evidence="2">
    <name type="scientific">human gut metagenome</name>
    <dbReference type="NCBI Taxonomy" id="408170"/>
    <lineage>
        <taxon>unclassified sequences</taxon>
        <taxon>metagenomes</taxon>
        <taxon>organismal metagenomes</taxon>
    </lineage>
</organism>
<gene>
    <name evidence="2" type="ORF">LEA_19959</name>
</gene>
<comment type="caution">
    <text evidence="2">The sequence shown here is derived from an EMBL/GenBank/DDBJ whole genome shotgun (WGS) entry which is preliminary data.</text>
</comment>
<dbReference type="Pfam" id="PF02559">
    <property type="entry name" value="CarD_TRCF_RID"/>
    <property type="match status" value="1"/>
</dbReference>
<feature type="non-terminal residue" evidence="2">
    <location>
        <position position="160"/>
    </location>
</feature>
<accession>K1RL96</accession>
<dbReference type="Gene3D" id="1.20.58.1290">
    <property type="entry name" value="CarD-like, C-terminal domain"/>
    <property type="match status" value="1"/>
</dbReference>
<feature type="domain" description="CarD-like/TRCF RNAP-interacting" evidence="1">
    <location>
        <begin position="2"/>
        <end position="50"/>
    </location>
</feature>
<evidence type="ECO:0000259" key="1">
    <source>
        <dbReference type="Pfam" id="PF02559"/>
    </source>
</evidence>
<sequence>MAQGVCRVEEIGTPKISGVDKHREYYTLAPIYREGKVFTPVDSKVFMRPVITREEALALIDRIPQMTAQVYENSNLRFLNEHYQQCIQDYTCADLLQLIKDVRAKRRRMAERGKKLGLVDERYMKRAEEMLHGELAIALDMPREQVPQFISDTLGDAGEP</sequence>